<dbReference type="Proteomes" id="UP000507245">
    <property type="component" value="Unassembled WGS sequence"/>
</dbReference>
<gene>
    <name evidence="1" type="ORF">ORAREDHAP_LOCUS46752</name>
</gene>
<name>A0A6J5Y7D1_PRUAR</name>
<evidence type="ECO:0000313" key="1">
    <source>
        <dbReference type="EMBL" id="CAB4319434.1"/>
    </source>
</evidence>
<dbReference type="OrthoDB" id="46529at2759"/>
<reference evidence="2" key="1">
    <citation type="journal article" date="2020" name="Genome Biol.">
        <title>Gamete binning: chromosome-level and haplotype-resolved genome assembly enabled by high-throughput single-cell sequencing of gamete genomes.</title>
        <authorList>
            <person name="Campoy J.A."/>
            <person name="Sun H."/>
            <person name="Goel M."/>
            <person name="Jiao W.-B."/>
            <person name="Folz-Donahue K."/>
            <person name="Wang N."/>
            <person name="Rubio M."/>
            <person name="Liu C."/>
            <person name="Kukat C."/>
            <person name="Ruiz D."/>
            <person name="Huettel B."/>
            <person name="Schneeberger K."/>
        </authorList>
    </citation>
    <scope>NUCLEOTIDE SEQUENCE [LARGE SCALE GENOMIC DNA]</scope>
    <source>
        <strain evidence="2">cv. Rojo Pasion</strain>
    </source>
</reference>
<accession>A0A6J5Y7D1</accession>
<organism evidence="1 2">
    <name type="scientific">Prunus armeniaca</name>
    <name type="common">Apricot</name>
    <name type="synonym">Armeniaca vulgaris</name>
    <dbReference type="NCBI Taxonomy" id="36596"/>
    <lineage>
        <taxon>Eukaryota</taxon>
        <taxon>Viridiplantae</taxon>
        <taxon>Streptophyta</taxon>
        <taxon>Embryophyta</taxon>
        <taxon>Tracheophyta</taxon>
        <taxon>Spermatophyta</taxon>
        <taxon>Magnoliopsida</taxon>
        <taxon>eudicotyledons</taxon>
        <taxon>Gunneridae</taxon>
        <taxon>Pentapetalae</taxon>
        <taxon>rosids</taxon>
        <taxon>fabids</taxon>
        <taxon>Rosales</taxon>
        <taxon>Rosaceae</taxon>
        <taxon>Amygdaloideae</taxon>
        <taxon>Amygdaleae</taxon>
        <taxon>Prunus</taxon>
    </lineage>
</organism>
<dbReference type="AlphaFoldDB" id="A0A6J5Y7D1"/>
<sequence>MAWAKGFWRNEETSMETVKKFLEKEGEMAMTMDGLPDKFFESSIMEGIKVDLLEPGRTICFFKVTPTTLRFTERRQFHAWWSLCLPW</sequence>
<protein>
    <submittedName>
        <fullName evidence="1">Uncharacterized protein</fullName>
    </submittedName>
</protein>
<proteinExistence type="predicted"/>
<evidence type="ECO:0000313" key="2">
    <source>
        <dbReference type="Proteomes" id="UP000507245"/>
    </source>
</evidence>
<dbReference type="EMBL" id="CAEKKB010000008">
    <property type="protein sequence ID" value="CAB4319434.1"/>
    <property type="molecule type" value="Genomic_DNA"/>
</dbReference>
<keyword evidence="2" id="KW-1185">Reference proteome</keyword>